<proteinExistence type="inferred from homology"/>
<dbReference type="GO" id="GO:0042602">
    <property type="term" value="F:riboflavin reductase (NADPH) activity"/>
    <property type="evidence" value="ECO:0007669"/>
    <property type="project" value="TreeGrafter"/>
</dbReference>
<dbReference type="OMA" id="RVLAHCM"/>
<organism evidence="3">
    <name type="scientific">Schizophyllum commune (strain H4-8 / FGSC 9210)</name>
    <name type="common">Split gill fungus</name>
    <dbReference type="NCBI Taxonomy" id="578458"/>
    <lineage>
        <taxon>Eukaryota</taxon>
        <taxon>Fungi</taxon>
        <taxon>Dikarya</taxon>
        <taxon>Basidiomycota</taxon>
        <taxon>Agaricomycotina</taxon>
        <taxon>Agaricomycetes</taxon>
        <taxon>Agaricomycetidae</taxon>
        <taxon>Agaricales</taxon>
        <taxon>Schizophyllaceae</taxon>
        <taxon>Schizophyllum</taxon>
    </lineage>
</organism>
<accession>D8PQM3</accession>
<dbReference type="InterPro" id="IPR051606">
    <property type="entry name" value="Polyketide_Oxido-like"/>
</dbReference>
<evidence type="ECO:0000313" key="3">
    <source>
        <dbReference type="Proteomes" id="UP000007431"/>
    </source>
</evidence>
<dbReference type="SUPFAM" id="SSF51735">
    <property type="entry name" value="NAD(P)-binding Rossmann-fold domains"/>
    <property type="match status" value="1"/>
</dbReference>
<name>D8PQM3_SCHCM</name>
<dbReference type="InterPro" id="IPR036291">
    <property type="entry name" value="NAD(P)-bd_dom_sf"/>
</dbReference>
<comment type="similarity">
    <text evidence="1">Belongs to the avfA family.</text>
</comment>
<keyword evidence="3" id="KW-1185">Reference proteome</keyword>
<dbReference type="KEGG" id="scm:SCHCO_02622448"/>
<dbReference type="PANTHER" id="PTHR43355">
    <property type="entry name" value="FLAVIN REDUCTASE (NADPH)"/>
    <property type="match status" value="1"/>
</dbReference>
<dbReference type="GeneID" id="9586080"/>
<dbReference type="RefSeq" id="XP_003037994.1">
    <property type="nucleotide sequence ID" value="XM_003037948.1"/>
</dbReference>
<reference evidence="2 3" key="1">
    <citation type="journal article" date="2010" name="Nat. Biotechnol.">
        <title>Genome sequence of the model mushroom Schizophyllum commune.</title>
        <authorList>
            <person name="Ohm R.A."/>
            <person name="de Jong J.F."/>
            <person name="Lugones L.G."/>
            <person name="Aerts A."/>
            <person name="Kothe E."/>
            <person name="Stajich J.E."/>
            <person name="de Vries R.P."/>
            <person name="Record E."/>
            <person name="Levasseur A."/>
            <person name="Baker S.E."/>
            <person name="Bartholomew K.A."/>
            <person name="Coutinho P.M."/>
            <person name="Erdmann S."/>
            <person name="Fowler T.J."/>
            <person name="Gathman A.C."/>
            <person name="Lombard V."/>
            <person name="Henrissat B."/>
            <person name="Knabe N."/>
            <person name="Kuees U."/>
            <person name="Lilly W.W."/>
            <person name="Lindquist E."/>
            <person name="Lucas S."/>
            <person name="Magnuson J.K."/>
            <person name="Piumi F."/>
            <person name="Raudaskoski M."/>
            <person name="Salamov A."/>
            <person name="Schmutz J."/>
            <person name="Schwarze F.W.M.R."/>
            <person name="vanKuyk P.A."/>
            <person name="Horton J.S."/>
            <person name="Grigoriev I.V."/>
            <person name="Woesten H.A.B."/>
        </authorList>
    </citation>
    <scope>NUCLEOTIDE SEQUENCE [LARGE SCALE GENOMIC DNA]</scope>
    <source>
        <strain evidence="3">H4-8 / FGSC 9210</strain>
    </source>
</reference>
<dbReference type="Gene3D" id="3.40.50.720">
    <property type="entry name" value="NAD(P)-binding Rossmann-like Domain"/>
    <property type="match status" value="1"/>
</dbReference>
<dbReference type="VEuPathDB" id="FungiDB:SCHCODRAFT_02622448"/>
<dbReference type="OrthoDB" id="63935at2759"/>
<dbReference type="AlphaFoldDB" id="D8PQM3"/>
<dbReference type="Proteomes" id="UP000007431">
    <property type="component" value="Unassembled WGS sequence"/>
</dbReference>
<dbReference type="eggNOG" id="ENOG502S3UW">
    <property type="taxonomic scope" value="Eukaryota"/>
</dbReference>
<dbReference type="GO" id="GO:0004074">
    <property type="term" value="F:biliverdin reductase [NAD(P)H] activity"/>
    <property type="evidence" value="ECO:0007669"/>
    <property type="project" value="TreeGrafter"/>
</dbReference>
<gene>
    <name evidence="2" type="ORF">SCHCODRAFT_47957</name>
</gene>
<dbReference type="EMBL" id="GL377302">
    <property type="protein sequence ID" value="EFJ03092.1"/>
    <property type="molecule type" value="Genomic_DNA"/>
</dbReference>
<sequence>MSAQNILALGASKNIGYFAAIRLLDAGATVTFLLRNPAVFDEDEAIKKAVGAGKAFLVKGDGLNQDDVARAWAEATSHGHVDTLLFTVGGVPKGFSLTKGFIIEPHNLVTQCLLNTLCTIPKDAPQPRIVVVSSIGLTKRSHSSLPLIFKPLYAHALAMPHRDKLGVERVLAYCAGLAWDTSEEEPADDIMGAGWRDRQGLPGPGELKQVLIVRPALLTDGECKADKKKEGREPYRAEEKELGGYTVSRKDVGHFIFKAVTSDWNKYGGKIINVGY</sequence>
<protein>
    <submittedName>
        <fullName evidence="2">Uncharacterized protein</fullName>
    </submittedName>
</protein>
<evidence type="ECO:0000313" key="2">
    <source>
        <dbReference type="EMBL" id="EFJ03092.1"/>
    </source>
</evidence>
<dbReference type="InParanoid" id="D8PQM3"/>
<dbReference type="PANTHER" id="PTHR43355:SF2">
    <property type="entry name" value="FLAVIN REDUCTASE (NADPH)"/>
    <property type="match status" value="1"/>
</dbReference>
<evidence type="ECO:0000256" key="1">
    <source>
        <dbReference type="ARBA" id="ARBA00038376"/>
    </source>
</evidence>
<dbReference type="HOGENOM" id="CLU_066707_1_0_1"/>